<protein>
    <submittedName>
        <fullName evidence="1">Uncharacterized protein</fullName>
    </submittedName>
</protein>
<dbReference type="EMBL" id="BSYO01000001">
    <property type="protein sequence ID" value="GMG99770.1"/>
    <property type="molecule type" value="Genomic_DNA"/>
</dbReference>
<reference evidence="1" key="1">
    <citation type="submission" date="2023-05" db="EMBL/GenBank/DDBJ databases">
        <title>Nepenthes gracilis genome sequencing.</title>
        <authorList>
            <person name="Fukushima K."/>
        </authorList>
    </citation>
    <scope>NUCLEOTIDE SEQUENCE</scope>
    <source>
        <strain evidence="1">SING2019-196</strain>
    </source>
</reference>
<dbReference type="Proteomes" id="UP001279734">
    <property type="component" value="Unassembled WGS sequence"/>
</dbReference>
<keyword evidence="2" id="KW-1185">Reference proteome</keyword>
<evidence type="ECO:0000313" key="2">
    <source>
        <dbReference type="Proteomes" id="UP001279734"/>
    </source>
</evidence>
<comment type="caution">
    <text evidence="1">The sequence shown here is derived from an EMBL/GenBank/DDBJ whole genome shotgun (WGS) entry which is preliminary data.</text>
</comment>
<name>A0AAD3P4S7_NEPGR</name>
<sequence>MGGCLHTLLRQTLNGVAGELSHDLRNDLCAEPHGVLDEAVGCRVVFAATMDTAFAQAFCLAFISSSYLALRTPAVAATAAAAASCSRADVILK</sequence>
<evidence type="ECO:0000313" key="1">
    <source>
        <dbReference type="EMBL" id="GMG99770.1"/>
    </source>
</evidence>
<accession>A0AAD3P4S7</accession>
<gene>
    <name evidence="1" type="ORF">Nepgr_001610</name>
</gene>
<organism evidence="1 2">
    <name type="scientific">Nepenthes gracilis</name>
    <name type="common">Slender pitcher plant</name>
    <dbReference type="NCBI Taxonomy" id="150966"/>
    <lineage>
        <taxon>Eukaryota</taxon>
        <taxon>Viridiplantae</taxon>
        <taxon>Streptophyta</taxon>
        <taxon>Embryophyta</taxon>
        <taxon>Tracheophyta</taxon>
        <taxon>Spermatophyta</taxon>
        <taxon>Magnoliopsida</taxon>
        <taxon>eudicotyledons</taxon>
        <taxon>Gunneridae</taxon>
        <taxon>Pentapetalae</taxon>
        <taxon>Caryophyllales</taxon>
        <taxon>Nepenthaceae</taxon>
        <taxon>Nepenthes</taxon>
    </lineage>
</organism>
<proteinExistence type="predicted"/>
<dbReference type="AlphaFoldDB" id="A0AAD3P4S7"/>